<dbReference type="AlphaFoldDB" id="A0A3B1CSH3"/>
<proteinExistence type="predicted"/>
<organism evidence="1">
    <name type="scientific">hydrothermal vent metagenome</name>
    <dbReference type="NCBI Taxonomy" id="652676"/>
    <lineage>
        <taxon>unclassified sequences</taxon>
        <taxon>metagenomes</taxon>
        <taxon>ecological metagenomes</taxon>
    </lineage>
</organism>
<evidence type="ECO:0000313" key="1">
    <source>
        <dbReference type="EMBL" id="VAX32949.1"/>
    </source>
</evidence>
<name>A0A3B1CSH3_9ZZZZ</name>
<sequence length="75" mass="8826">MYKGRVKVRTTIDINEDLINEVMKKAGVKTKKEAIVTAMKDYLRFKKIEELKELVGNYDAFDLTLSDLKKMRDER</sequence>
<gene>
    <name evidence="1" type="ORF">MNBD_NITROSPIRAE02-1670</name>
</gene>
<dbReference type="EMBL" id="UOGH01000274">
    <property type="protein sequence ID" value="VAX32949.1"/>
    <property type="molecule type" value="Genomic_DNA"/>
</dbReference>
<accession>A0A3B1CSH3</accession>
<protein>
    <submittedName>
        <fullName evidence="1">Uncharacterized protein</fullName>
    </submittedName>
</protein>
<dbReference type="Pfam" id="PF09957">
    <property type="entry name" value="VapB_antitoxin"/>
    <property type="match status" value="1"/>
</dbReference>
<reference evidence="1" key="1">
    <citation type="submission" date="2018-06" db="EMBL/GenBank/DDBJ databases">
        <authorList>
            <person name="Zhirakovskaya E."/>
        </authorList>
    </citation>
    <scope>NUCLEOTIDE SEQUENCE</scope>
</reference>
<dbReference type="InterPro" id="IPR019239">
    <property type="entry name" value="VapB_antitoxin"/>
</dbReference>